<gene>
    <name evidence="9" type="ORF">IC602_14665</name>
</gene>
<dbReference type="SMART" id="SM00421">
    <property type="entry name" value="HTH_LUXR"/>
    <property type="match status" value="1"/>
</dbReference>
<evidence type="ECO:0000256" key="4">
    <source>
        <dbReference type="ARBA" id="ARBA00023125"/>
    </source>
</evidence>
<dbReference type="InterPro" id="IPR039420">
    <property type="entry name" value="WalR-like"/>
</dbReference>
<keyword evidence="10" id="KW-1185">Reference proteome</keyword>
<keyword evidence="5" id="KW-0804">Transcription</keyword>
<proteinExistence type="predicted"/>
<organism evidence="9 10">
    <name type="scientific">Virgibacillus halodenitrificans</name>
    <name type="common">Bacillus halodenitrificans</name>
    <dbReference type="NCBI Taxonomy" id="1482"/>
    <lineage>
        <taxon>Bacteria</taxon>
        <taxon>Bacillati</taxon>
        <taxon>Bacillota</taxon>
        <taxon>Bacilli</taxon>
        <taxon>Bacillales</taxon>
        <taxon>Bacillaceae</taxon>
        <taxon>Virgibacillus</taxon>
    </lineage>
</organism>
<feature type="modified residue" description="4-aspartylphosphate" evidence="6">
    <location>
        <position position="56"/>
    </location>
</feature>
<dbReference type="InterPro" id="IPR011006">
    <property type="entry name" value="CheY-like_superfamily"/>
</dbReference>
<keyword evidence="4" id="KW-0238">DNA-binding</keyword>
<dbReference type="PROSITE" id="PS50043">
    <property type="entry name" value="HTH_LUXR_2"/>
    <property type="match status" value="1"/>
</dbReference>
<dbReference type="RefSeq" id="WP_019376854.1">
    <property type="nucleotide sequence ID" value="NZ_FUHR01000008.1"/>
</dbReference>
<feature type="domain" description="HTH luxR-type" evidence="7">
    <location>
        <begin position="153"/>
        <end position="218"/>
    </location>
</feature>
<evidence type="ECO:0000256" key="2">
    <source>
        <dbReference type="ARBA" id="ARBA00022553"/>
    </source>
</evidence>
<dbReference type="Pfam" id="PF00072">
    <property type="entry name" value="Response_reg"/>
    <property type="match status" value="1"/>
</dbReference>
<keyword evidence="3" id="KW-0805">Transcription regulation</keyword>
<dbReference type="Gene3D" id="3.40.50.2300">
    <property type="match status" value="1"/>
</dbReference>
<dbReference type="SUPFAM" id="SSF46894">
    <property type="entry name" value="C-terminal effector domain of the bipartite response regulators"/>
    <property type="match status" value="1"/>
</dbReference>
<evidence type="ECO:0000313" key="9">
    <source>
        <dbReference type="EMBL" id="MBD1223845.1"/>
    </source>
</evidence>
<dbReference type="PANTHER" id="PTHR43214:SF43">
    <property type="entry name" value="TWO-COMPONENT RESPONSE REGULATOR"/>
    <property type="match status" value="1"/>
</dbReference>
<dbReference type="CDD" id="cd17535">
    <property type="entry name" value="REC_NarL-like"/>
    <property type="match status" value="1"/>
</dbReference>
<dbReference type="PROSITE" id="PS50110">
    <property type="entry name" value="RESPONSE_REGULATORY"/>
    <property type="match status" value="1"/>
</dbReference>
<accession>A0ABR7VPL7</accession>
<comment type="caution">
    <text evidence="9">The sequence shown here is derived from an EMBL/GenBank/DDBJ whole genome shotgun (WGS) entry which is preliminary data.</text>
</comment>
<reference evidence="9 10" key="1">
    <citation type="submission" date="2020-09" db="EMBL/GenBank/DDBJ databases">
        <title>Draft Genome Sequences of Oil-Oxidizing Bacteria Halomonas titanicae, Marinobacter lutaoensis, and Virgibacillus halodenitrificans Isolated from Highly Saline Environments.</title>
        <authorList>
            <person name="Grouzdev D.S."/>
            <person name="Sokolova D.S."/>
            <person name="Semenova E.M."/>
            <person name="Borzenkov I.A."/>
            <person name="Bidzhieva S.K."/>
            <person name="Poltaraus A.B."/>
            <person name="Nazina T.N."/>
        </authorList>
    </citation>
    <scope>NUCLEOTIDE SEQUENCE [LARGE SCALE GENOMIC DNA]</scope>
    <source>
        <strain evidence="9 10">VKM B-3472D</strain>
    </source>
</reference>
<evidence type="ECO:0000256" key="5">
    <source>
        <dbReference type="ARBA" id="ARBA00023163"/>
    </source>
</evidence>
<dbReference type="InterPro" id="IPR001789">
    <property type="entry name" value="Sig_transdc_resp-reg_receiver"/>
</dbReference>
<dbReference type="Proteomes" id="UP000621631">
    <property type="component" value="Unassembled WGS sequence"/>
</dbReference>
<keyword evidence="2 6" id="KW-0597">Phosphoprotein</keyword>
<name>A0ABR7VPL7_VIRHA</name>
<comment type="subcellular location">
    <subcellularLocation>
        <location evidence="1">Cytoplasm</location>
    </subcellularLocation>
</comment>
<evidence type="ECO:0000256" key="1">
    <source>
        <dbReference type="ARBA" id="ARBA00004496"/>
    </source>
</evidence>
<dbReference type="InterPro" id="IPR016032">
    <property type="entry name" value="Sig_transdc_resp-reg_C-effctor"/>
</dbReference>
<protein>
    <submittedName>
        <fullName evidence="9">Response regulator transcription factor</fullName>
    </submittedName>
</protein>
<dbReference type="CDD" id="cd06170">
    <property type="entry name" value="LuxR_C_like"/>
    <property type="match status" value="1"/>
</dbReference>
<evidence type="ECO:0000256" key="6">
    <source>
        <dbReference type="PROSITE-ProRule" id="PRU00169"/>
    </source>
</evidence>
<sequence>MEQLTILIVDDMEAHRRRLARIIGELPHLSIVGEAQSGKEAVALAVEEEPDIILMDIEMEDKMAGIRAASEINFSSPESKIIILTIHKDNDSIFSAYQTNIADYVIKSASKEEIIEAIENAASNTSPIRPFVASKLREEFARVKKFEENFTHIFQVIATLTPSEVEILKSLCQGLTRKQIAAERSVELETIKKQISSILKKFDKRNTKEVIRIINDHDLFTMINKIQF</sequence>
<dbReference type="InterPro" id="IPR000792">
    <property type="entry name" value="Tscrpt_reg_LuxR_C"/>
</dbReference>
<evidence type="ECO:0000259" key="8">
    <source>
        <dbReference type="PROSITE" id="PS50110"/>
    </source>
</evidence>
<dbReference type="EMBL" id="JACWEZ010000010">
    <property type="protein sequence ID" value="MBD1223845.1"/>
    <property type="molecule type" value="Genomic_DNA"/>
</dbReference>
<dbReference type="Pfam" id="PF00196">
    <property type="entry name" value="GerE"/>
    <property type="match status" value="1"/>
</dbReference>
<dbReference type="SUPFAM" id="SSF52172">
    <property type="entry name" value="CheY-like"/>
    <property type="match status" value="1"/>
</dbReference>
<dbReference type="PANTHER" id="PTHR43214">
    <property type="entry name" value="TWO-COMPONENT RESPONSE REGULATOR"/>
    <property type="match status" value="1"/>
</dbReference>
<evidence type="ECO:0000256" key="3">
    <source>
        <dbReference type="ARBA" id="ARBA00023015"/>
    </source>
</evidence>
<dbReference type="SMART" id="SM00448">
    <property type="entry name" value="REC"/>
    <property type="match status" value="1"/>
</dbReference>
<evidence type="ECO:0000313" key="10">
    <source>
        <dbReference type="Proteomes" id="UP000621631"/>
    </source>
</evidence>
<feature type="domain" description="Response regulatory" evidence="8">
    <location>
        <begin position="5"/>
        <end position="122"/>
    </location>
</feature>
<evidence type="ECO:0000259" key="7">
    <source>
        <dbReference type="PROSITE" id="PS50043"/>
    </source>
</evidence>
<dbReference type="InterPro" id="IPR058245">
    <property type="entry name" value="NreC/VraR/RcsB-like_REC"/>
</dbReference>
<dbReference type="PRINTS" id="PR00038">
    <property type="entry name" value="HTHLUXR"/>
</dbReference>